<organism evidence="1 2">
    <name type="scientific">Aphis craccivora</name>
    <name type="common">Cowpea aphid</name>
    <dbReference type="NCBI Taxonomy" id="307492"/>
    <lineage>
        <taxon>Eukaryota</taxon>
        <taxon>Metazoa</taxon>
        <taxon>Ecdysozoa</taxon>
        <taxon>Arthropoda</taxon>
        <taxon>Hexapoda</taxon>
        <taxon>Insecta</taxon>
        <taxon>Pterygota</taxon>
        <taxon>Neoptera</taxon>
        <taxon>Paraneoptera</taxon>
        <taxon>Hemiptera</taxon>
        <taxon>Sternorrhyncha</taxon>
        <taxon>Aphidomorpha</taxon>
        <taxon>Aphidoidea</taxon>
        <taxon>Aphididae</taxon>
        <taxon>Aphidini</taxon>
        <taxon>Aphis</taxon>
        <taxon>Aphis</taxon>
    </lineage>
</organism>
<keyword evidence="2" id="KW-1185">Reference proteome</keyword>
<gene>
    <name evidence="1" type="ORF">FWK35_00005867</name>
</gene>
<evidence type="ECO:0000313" key="2">
    <source>
        <dbReference type="Proteomes" id="UP000478052"/>
    </source>
</evidence>
<protein>
    <submittedName>
        <fullName evidence="1">Uncharacterized protein</fullName>
    </submittedName>
</protein>
<dbReference type="EMBL" id="VUJU01001843">
    <property type="protein sequence ID" value="KAF0763595.1"/>
    <property type="molecule type" value="Genomic_DNA"/>
</dbReference>
<evidence type="ECO:0000313" key="1">
    <source>
        <dbReference type="EMBL" id="KAF0763595.1"/>
    </source>
</evidence>
<comment type="caution">
    <text evidence="1">The sequence shown here is derived from an EMBL/GenBank/DDBJ whole genome shotgun (WGS) entry which is preliminary data.</text>
</comment>
<dbReference type="Proteomes" id="UP000478052">
    <property type="component" value="Unassembled WGS sequence"/>
</dbReference>
<dbReference type="AlphaFoldDB" id="A0A6G0Z043"/>
<feature type="non-terminal residue" evidence="1">
    <location>
        <position position="1"/>
    </location>
</feature>
<accession>A0A6G0Z043</accession>
<proteinExistence type="predicted"/>
<reference evidence="1 2" key="1">
    <citation type="submission" date="2019-08" db="EMBL/GenBank/DDBJ databases">
        <title>Whole genome of Aphis craccivora.</title>
        <authorList>
            <person name="Voronova N.V."/>
            <person name="Shulinski R.S."/>
            <person name="Bandarenka Y.V."/>
            <person name="Zhorov D.G."/>
            <person name="Warner D."/>
        </authorList>
    </citation>
    <scope>NUCLEOTIDE SEQUENCE [LARGE SCALE GENOMIC DNA]</scope>
    <source>
        <strain evidence="1">180601</strain>
        <tissue evidence="1">Whole Body</tissue>
    </source>
</reference>
<sequence length="95" mass="11053">QIERVQRKFLKYAAFILSIDYRLPHDYNPILNKLGLSSLVDRRKVANLTFLSLLVDGCIDSPALLFMIDFKVSCFSAQQIYLFFIPKCNIKYSEN</sequence>
<dbReference type="OrthoDB" id="6593189at2759"/>
<name>A0A6G0Z043_APHCR</name>